<sequence>MRHFSTCGVFKAALACLYTTLVLPATAYSCAFSDNTCIDSIAQVSISFQFESISPSPLLFFYAFDGGFSYANGSSVIKVGYWLQYDQSQLTAYNELSNGTNWTTEAALRIGNLGGYVGGSNNGCDGVWGNACSESLKFFLQTSMFNLARSGIPYDMPLQTVLQPLTDGIPGPYIQGCPSTLFQLNDIPTYAVINKTTFGYTDQSTNVSVAPSGSASSSWRTWTIPDITPMQQAREVAVGIITRGPVYGSEPLTSPDDIQIELVCSRAPKQGHFPDPGPGGPPDDKSGQGFARGIIKTYAFDDDYDYEDEVEDDNESDDSFEANGYVKCAEVGT</sequence>
<name>A0A225AR95_TALAT</name>
<feature type="compositionally biased region" description="Acidic residues" evidence="1">
    <location>
        <begin position="300"/>
        <end position="320"/>
    </location>
</feature>
<dbReference type="OrthoDB" id="4524870at2759"/>
<dbReference type="Proteomes" id="UP000214365">
    <property type="component" value="Unassembled WGS sequence"/>
</dbReference>
<feature type="signal peptide" evidence="2">
    <location>
        <begin position="1"/>
        <end position="27"/>
    </location>
</feature>
<dbReference type="EMBL" id="LFMY01000003">
    <property type="protein sequence ID" value="OKL62023.1"/>
    <property type="molecule type" value="Genomic_DNA"/>
</dbReference>
<evidence type="ECO:0000313" key="4">
    <source>
        <dbReference type="Proteomes" id="UP000214365"/>
    </source>
</evidence>
<dbReference type="PROSITE" id="PS51257">
    <property type="entry name" value="PROKAR_LIPOPROTEIN"/>
    <property type="match status" value="1"/>
</dbReference>
<comment type="caution">
    <text evidence="3">The sequence shown here is derived from an EMBL/GenBank/DDBJ whole genome shotgun (WGS) entry which is preliminary data.</text>
</comment>
<dbReference type="GeneID" id="31002282"/>
<feature type="chain" id="PRO_5012397976" evidence="2">
    <location>
        <begin position="28"/>
        <end position="333"/>
    </location>
</feature>
<proteinExistence type="predicted"/>
<organism evidence="3 4">
    <name type="scientific">Talaromyces atroroseus</name>
    <dbReference type="NCBI Taxonomy" id="1441469"/>
    <lineage>
        <taxon>Eukaryota</taxon>
        <taxon>Fungi</taxon>
        <taxon>Dikarya</taxon>
        <taxon>Ascomycota</taxon>
        <taxon>Pezizomycotina</taxon>
        <taxon>Eurotiomycetes</taxon>
        <taxon>Eurotiomycetidae</taxon>
        <taxon>Eurotiales</taxon>
        <taxon>Trichocomaceae</taxon>
        <taxon>Talaromyces</taxon>
        <taxon>Talaromyces sect. Trachyspermi</taxon>
    </lineage>
</organism>
<evidence type="ECO:0000256" key="2">
    <source>
        <dbReference type="SAM" id="SignalP"/>
    </source>
</evidence>
<dbReference type="RefSeq" id="XP_020122144.1">
    <property type="nucleotide sequence ID" value="XM_020264578.1"/>
</dbReference>
<feature type="region of interest" description="Disordered" evidence="1">
    <location>
        <begin position="268"/>
        <end position="323"/>
    </location>
</feature>
<keyword evidence="4" id="KW-1185">Reference proteome</keyword>
<protein>
    <submittedName>
        <fullName evidence="3">Uncharacterized protein</fullName>
    </submittedName>
</protein>
<evidence type="ECO:0000313" key="3">
    <source>
        <dbReference type="EMBL" id="OKL62023.1"/>
    </source>
</evidence>
<keyword evidence="2" id="KW-0732">Signal</keyword>
<dbReference type="AlphaFoldDB" id="A0A225AR95"/>
<gene>
    <name evidence="3" type="ORF">UA08_02527</name>
</gene>
<accession>A0A225AR95</accession>
<reference evidence="3 4" key="1">
    <citation type="submission" date="2015-06" db="EMBL/GenBank/DDBJ databases">
        <title>Talaromyces atroroseus IBT 11181 draft genome.</title>
        <authorList>
            <person name="Rasmussen K.B."/>
            <person name="Rasmussen S."/>
            <person name="Petersen B."/>
            <person name="Sicheritz-Ponten T."/>
            <person name="Mortensen U.H."/>
            <person name="Thrane U."/>
        </authorList>
    </citation>
    <scope>NUCLEOTIDE SEQUENCE [LARGE SCALE GENOMIC DNA]</scope>
    <source>
        <strain evidence="3 4">IBT 11181</strain>
    </source>
</reference>
<evidence type="ECO:0000256" key="1">
    <source>
        <dbReference type="SAM" id="MobiDB-lite"/>
    </source>
</evidence>